<accession>A0A8S5T842</accession>
<organism evidence="1">
    <name type="scientific">Siphoviridae sp. ctxMM9</name>
    <dbReference type="NCBI Taxonomy" id="2827973"/>
    <lineage>
        <taxon>Viruses</taxon>
        <taxon>Duplodnaviria</taxon>
        <taxon>Heunggongvirae</taxon>
        <taxon>Uroviricota</taxon>
        <taxon>Caudoviricetes</taxon>
    </lineage>
</organism>
<evidence type="ECO:0000313" key="1">
    <source>
        <dbReference type="EMBL" id="DAF58930.1"/>
    </source>
</evidence>
<protein>
    <submittedName>
        <fullName evidence="1">Uncharacterized protein</fullName>
    </submittedName>
</protein>
<reference evidence="1" key="1">
    <citation type="journal article" date="2021" name="Proc. Natl. Acad. Sci. U.S.A.">
        <title>A Catalog of Tens of Thousands of Viruses from Human Metagenomes Reveals Hidden Associations with Chronic Diseases.</title>
        <authorList>
            <person name="Tisza M.J."/>
            <person name="Buck C.B."/>
        </authorList>
    </citation>
    <scope>NUCLEOTIDE SEQUENCE</scope>
    <source>
        <strain evidence="1">CtxMM9</strain>
    </source>
</reference>
<sequence length="30" mass="3368">MSKFTPTKPYASANYLADSFKASWPSPVFK</sequence>
<dbReference type="EMBL" id="BK032759">
    <property type="protein sequence ID" value="DAF58930.1"/>
    <property type="molecule type" value="Genomic_DNA"/>
</dbReference>
<name>A0A8S5T842_9CAUD</name>
<proteinExistence type="predicted"/>